<keyword evidence="1 4" id="KW-0378">Hydrolase</keyword>
<dbReference type="InterPro" id="IPR016035">
    <property type="entry name" value="Acyl_Trfase/lysoPLipase"/>
</dbReference>
<proteinExistence type="predicted"/>
<dbReference type="Pfam" id="PF01734">
    <property type="entry name" value="Patatin"/>
    <property type="match status" value="1"/>
</dbReference>
<accession>A0ABY4E337</accession>
<keyword evidence="2 4" id="KW-0442">Lipid degradation</keyword>
<feature type="short sequence motif" description="GXGXXG" evidence="4">
    <location>
        <begin position="15"/>
        <end position="20"/>
    </location>
</feature>
<dbReference type="PANTHER" id="PTHR14226">
    <property type="entry name" value="NEUROPATHY TARGET ESTERASE/SWISS CHEESE D.MELANOGASTER"/>
    <property type="match status" value="1"/>
</dbReference>
<evidence type="ECO:0000313" key="7">
    <source>
        <dbReference type="Proteomes" id="UP000832011"/>
    </source>
</evidence>
<dbReference type="InterPro" id="IPR050301">
    <property type="entry name" value="NTE"/>
</dbReference>
<feature type="active site" description="Nucleophile" evidence="4">
    <location>
        <position position="45"/>
    </location>
</feature>
<dbReference type="Proteomes" id="UP000832011">
    <property type="component" value="Chromosome"/>
</dbReference>
<sequence>MAAHKTYRLDLALQGGGSHGAFTWGVLDALLEDGSYEFEGISGTSAGAMNAVALAAGFAEAKTEGMSEAEAHKARCELARQKLHTFWWEVGKIGTLLAASPAAFAAQLMPWLRPVLAPAQSNPFDINPLRRILNNIVDFDLIASLQEAPWMPQLFICATCVRTGKAEIFTNCNVSSQAVMASACLPMLYQAVEIDGEQYWDGGYAGNPVLYPLIYQTPATDILLVQINPIAIENMPKTMDEIQDRANQITFNAGLLMELRAIRFVTRLVEEQKLDTSRYRKVFLHQIDGGAKLMGYGSDSKVKSDWSFLQQLFEQGREAGQQWLKTDAKHLGKKNTMAKIID</sequence>
<feature type="active site" description="Proton acceptor" evidence="4">
    <location>
        <position position="201"/>
    </location>
</feature>
<keyword evidence="3 4" id="KW-0443">Lipid metabolism</keyword>
<evidence type="ECO:0000313" key="6">
    <source>
        <dbReference type="EMBL" id="UOO90191.1"/>
    </source>
</evidence>
<evidence type="ECO:0000256" key="2">
    <source>
        <dbReference type="ARBA" id="ARBA00022963"/>
    </source>
</evidence>
<dbReference type="PROSITE" id="PS51635">
    <property type="entry name" value="PNPLA"/>
    <property type="match status" value="1"/>
</dbReference>
<reference evidence="6 7" key="1">
    <citation type="journal article" date="2022" name="Res Sq">
        <title>Evolution of multicellular longitudinally dividing oral cavity symbionts (Neisseriaceae).</title>
        <authorList>
            <person name="Nyongesa S."/>
            <person name="Weber P."/>
            <person name="Bernet E."/>
            <person name="Pullido F."/>
            <person name="Nieckarz M."/>
            <person name="Delaby M."/>
            <person name="Nieves C."/>
            <person name="Viehboeck T."/>
            <person name="Krause N."/>
            <person name="Rivera-Millot A."/>
            <person name="Nakamura A."/>
            <person name="Vischer N."/>
            <person name="VanNieuwenhze M."/>
            <person name="Brun Y."/>
            <person name="Cava F."/>
            <person name="Bulgheresi S."/>
            <person name="Veyrier F."/>
        </authorList>
    </citation>
    <scope>NUCLEOTIDE SEQUENCE [LARGE SCALE GENOMIC DNA]</scope>
    <source>
        <strain evidence="6 7">SN4</strain>
    </source>
</reference>
<dbReference type="RefSeq" id="WP_058355914.1">
    <property type="nucleotide sequence ID" value="NZ_CABKVG010000008.1"/>
</dbReference>
<keyword evidence="7" id="KW-1185">Reference proteome</keyword>
<feature type="short sequence motif" description="GXSXG" evidence="4">
    <location>
        <begin position="43"/>
        <end position="47"/>
    </location>
</feature>
<feature type="domain" description="PNPLA" evidence="5">
    <location>
        <begin position="11"/>
        <end position="214"/>
    </location>
</feature>
<protein>
    <submittedName>
        <fullName evidence="6">Patatin-like phospholipase family protein</fullName>
    </submittedName>
</protein>
<evidence type="ECO:0000256" key="1">
    <source>
        <dbReference type="ARBA" id="ARBA00022801"/>
    </source>
</evidence>
<feature type="short sequence motif" description="DGA/G" evidence="4">
    <location>
        <begin position="201"/>
        <end position="203"/>
    </location>
</feature>
<dbReference type="EMBL" id="CP091511">
    <property type="protein sequence ID" value="UOO90191.1"/>
    <property type="molecule type" value="Genomic_DNA"/>
</dbReference>
<dbReference type="PANTHER" id="PTHR14226:SF78">
    <property type="entry name" value="SLR0060 PROTEIN"/>
    <property type="match status" value="1"/>
</dbReference>
<evidence type="ECO:0000259" key="5">
    <source>
        <dbReference type="PROSITE" id="PS51635"/>
    </source>
</evidence>
<evidence type="ECO:0000256" key="4">
    <source>
        <dbReference type="PROSITE-ProRule" id="PRU01161"/>
    </source>
</evidence>
<dbReference type="SUPFAM" id="SSF52151">
    <property type="entry name" value="FabD/lysophospholipase-like"/>
    <property type="match status" value="1"/>
</dbReference>
<organism evidence="6 7">
    <name type="scientific">Vitreoscilla massiliensis</name>
    <dbReference type="NCBI Taxonomy" id="1689272"/>
    <lineage>
        <taxon>Bacteria</taxon>
        <taxon>Pseudomonadati</taxon>
        <taxon>Pseudomonadota</taxon>
        <taxon>Betaproteobacteria</taxon>
        <taxon>Neisseriales</taxon>
        <taxon>Neisseriaceae</taxon>
        <taxon>Vitreoscilla</taxon>
    </lineage>
</organism>
<evidence type="ECO:0000256" key="3">
    <source>
        <dbReference type="ARBA" id="ARBA00023098"/>
    </source>
</evidence>
<dbReference type="InterPro" id="IPR002641">
    <property type="entry name" value="PNPLA_dom"/>
</dbReference>
<dbReference type="Gene3D" id="3.40.1090.10">
    <property type="entry name" value="Cytosolic phospholipase A2 catalytic domain"/>
    <property type="match status" value="2"/>
</dbReference>
<name>A0ABY4E337_9NEIS</name>
<gene>
    <name evidence="6" type="ORF">LVJ82_04170</name>
</gene>